<dbReference type="InterPro" id="IPR004859">
    <property type="entry name" value="Xrn1_N"/>
</dbReference>
<feature type="compositionally biased region" description="Polar residues" evidence="2">
    <location>
        <begin position="874"/>
        <end position="889"/>
    </location>
</feature>
<dbReference type="GO" id="GO:0005634">
    <property type="term" value="C:nucleus"/>
    <property type="evidence" value="ECO:0007669"/>
    <property type="project" value="TreeGrafter"/>
</dbReference>
<protein>
    <recommendedName>
        <fullName evidence="3">Xrn1 N-terminal domain-containing protein</fullName>
    </recommendedName>
</protein>
<dbReference type="VEuPathDB" id="ToxoDB:cyc_00145"/>
<evidence type="ECO:0000256" key="1">
    <source>
        <dbReference type="ARBA" id="ARBA00038299"/>
    </source>
</evidence>
<comment type="similarity">
    <text evidence="1">Belongs to the 5'-3' exonuclease family.</text>
</comment>
<name>A0A1D3D544_9EIME</name>
<feature type="compositionally biased region" description="Low complexity" evidence="2">
    <location>
        <begin position="773"/>
        <end position="783"/>
    </location>
</feature>
<dbReference type="Gene3D" id="3.40.50.12390">
    <property type="match status" value="1"/>
</dbReference>
<feature type="region of interest" description="Disordered" evidence="2">
    <location>
        <begin position="763"/>
        <end position="802"/>
    </location>
</feature>
<keyword evidence="5" id="KW-1185">Reference proteome</keyword>
<proteinExistence type="inferred from homology"/>
<dbReference type="PANTHER" id="PTHR12341">
    <property type="entry name" value="5'-&gt;3' EXORIBONUCLEASE"/>
    <property type="match status" value="1"/>
</dbReference>
<dbReference type="CDD" id="cd09897">
    <property type="entry name" value="H3TH_FEN1-XPG-like"/>
    <property type="match status" value="1"/>
</dbReference>
<dbReference type="InterPro" id="IPR027073">
    <property type="entry name" value="5_3_exoribonuclease"/>
</dbReference>
<dbReference type="GO" id="GO:0004534">
    <property type="term" value="F:5'-3' RNA exonuclease activity"/>
    <property type="evidence" value="ECO:0007669"/>
    <property type="project" value="TreeGrafter"/>
</dbReference>
<accession>A0A1D3D544</accession>
<evidence type="ECO:0000313" key="5">
    <source>
        <dbReference type="Proteomes" id="UP000095192"/>
    </source>
</evidence>
<dbReference type="GO" id="GO:0000956">
    <property type="term" value="P:nuclear-transcribed mRNA catabolic process"/>
    <property type="evidence" value="ECO:0007669"/>
    <property type="project" value="TreeGrafter"/>
</dbReference>
<comment type="caution">
    <text evidence="4">The sequence shown here is derived from an EMBL/GenBank/DDBJ whole genome shotgun (WGS) entry which is preliminary data.</text>
</comment>
<dbReference type="EMBL" id="JROU02000691">
    <property type="protein sequence ID" value="OEH78571.1"/>
    <property type="molecule type" value="Genomic_DNA"/>
</dbReference>
<dbReference type="Proteomes" id="UP000095192">
    <property type="component" value="Unassembled WGS sequence"/>
</dbReference>
<evidence type="ECO:0000313" key="4">
    <source>
        <dbReference type="EMBL" id="OEH78571.1"/>
    </source>
</evidence>
<dbReference type="VEuPathDB" id="ToxoDB:LOC34617363"/>
<evidence type="ECO:0000259" key="3">
    <source>
        <dbReference type="Pfam" id="PF03159"/>
    </source>
</evidence>
<evidence type="ECO:0000256" key="2">
    <source>
        <dbReference type="SAM" id="MobiDB-lite"/>
    </source>
</evidence>
<feature type="region of interest" description="Disordered" evidence="2">
    <location>
        <begin position="1030"/>
        <end position="1083"/>
    </location>
</feature>
<feature type="region of interest" description="Disordered" evidence="2">
    <location>
        <begin position="283"/>
        <end position="305"/>
    </location>
</feature>
<sequence length="1186" mass="127658">MKGHDRGREGCITDRVHVDIRCYSTKSFSKLSRCQADSMVQERQPEIHKKDVVETDHLLFDLNQLLHQAALKSATAHCRHKCGTDQNADSSSTGHTPSDTGDRQVLRALWSIINNTFKRFRVRKSIVFAIDGVPPIAKLAISQQRRLRAARAGVLSARIEESFRARRAKEGIASGLNRSSEEYNRCYTDGEDCDTSEAADALATEGAPTGKSGYRIPSYLLSPGTYFMRQVEGHCRKFAKQLLLSGLVEASKVFLSGPSSYGEGELKLADWINFSCDAGRSQTQEASSESQGASERRSGRSAYSRGRPCPGLGLLKVKPTDSIVVIGGDADLVVQSLALPFASNLFVYNPQSIASSKTKRVIYSLRSLLGELERLFPGRSHLARNDFALLCILNGNDYLPKIPGFSFARFAAAYEATRRRPECADGAWVDANSRSFDWGFFKVFLEELNKIHSLETAARQREETLRLNGSKPARGVFKASPLQIVHQLFAQKRLVGAEAKDKLPWHFQEEANVFTCDLTFPEVFLPSVSGSLQQGAPEASPEKTCVSVASSAGDKKTAQQRAALKLLQLYYPELLHLVEEGPWNAVAAGGVGSSADAEESAIPQHLSPATFCKAAAALRATTPSNTLNNLCLAALHVAPTFAFTSEACAASVDTADLDSASSKITPQRTDEATALRLPKCPETSEVPKEKCSGGSRSSSMRVDVLVGDRVLFSSRIEKAESQAKARLKHAASMQALQALAPDLYAGLRAQAWTNDGLQSSESVAFAEAEGQDSAAAGESAVGESPERAQAAVGGHGMHGNGEEGEAFTVEAHVAHEAEKTAAYLKALLSQEALHALESRERCSKELLGGPPGGTRAAPLARRLLMARALLETVASPQEDSSPQTQTESQGVGGPEGSAHRADSQKALITASTVLIASKLLAQQAKDRTPPGEGLPSNAFDPSYCALFEDQPSSYWTVFRKVPRDRPSGGASSASVEAALGGPLAMTAIRERRAPIFCPSGANRPWTKPPTDPELCSFSLNILRRPRRATAGGLTEGVTHKGATARATELPQLCSTPRGPLDTRPSPPQSSTGLDALPTRSRPAPVRRFTVPRKALKDLPWSSRSSPLSLVMSEGHLRPPSPPRPRCLASPDGLFHTTVQATRQLAGGALGAPWKNIRTAAPTRAFGLTRGCSKLRAGQRWCGRHRV</sequence>
<dbReference type="AlphaFoldDB" id="A0A1D3D544"/>
<dbReference type="InParanoid" id="A0A1D3D544"/>
<feature type="compositionally biased region" description="Polar residues" evidence="2">
    <location>
        <begin position="84"/>
        <end position="99"/>
    </location>
</feature>
<feature type="compositionally biased region" description="Low complexity" evidence="2">
    <location>
        <begin position="283"/>
        <end position="293"/>
    </location>
</feature>
<dbReference type="Pfam" id="PF03159">
    <property type="entry name" value="XRN_N"/>
    <property type="match status" value="1"/>
</dbReference>
<feature type="region of interest" description="Disordered" evidence="2">
    <location>
        <begin position="874"/>
        <end position="902"/>
    </location>
</feature>
<organism evidence="4 5">
    <name type="scientific">Cyclospora cayetanensis</name>
    <dbReference type="NCBI Taxonomy" id="88456"/>
    <lineage>
        <taxon>Eukaryota</taxon>
        <taxon>Sar</taxon>
        <taxon>Alveolata</taxon>
        <taxon>Apicomplexa</taxon>
        <taxon>Conoidasida</taxon>
        <taxon>Coccidia</taxon>
        <taxon>Eucoccidiorida</taxon>
        <taxon>Eimeriorina</taxon>
        <taxon>Eimeriidae</taxon>
        <taxon>Cyclospora</taxon>
    </lineage>
</organism>
<gene>
    <name evidence="4" type="ORF">cyc_00145</name>
</gene>
<feature type="domain" description="Xrn1 N-terminal" evidence="3">
    <location>
        <begin position="39"/>
        <end position="276"/>
    </location>
</feature>
<dbReference type="GO" id="GO:0003723">
    <property type="term" value="F:RNA binding"/>
    <property type="evidence" value="ECO:0007669"/>
    <property type="project" value="TreeGrafter"/>
</dbReference>
<reference evidence="4 5" key="1">
    <citation type="journal article" date="2016" name="BMC Genomics">
        <title>Comparative genomics reveals Cyclospora cayetanensis possesses coccidia-like metabolism and invasion components but unique surface antigens.</title>
        <authorList>
            <person name="Liu S."/>
            <person name="Wang L."/>
            <person name="Zheng H."/>
            <person name="Xu Z."/>
            <person name="Roellig D.M."/>
            <person name="Li N."/>
            <person name="Frace M.A."/>
            <person name="Tang K."/>
            <person name="Arrowood M.J."/>
            <person name="Moss D.M."/>
            <person name="Zhang L."/>
            <person name="Feng Y."/>
            <person name="Xiao L."/>
        </authorList>
    </citation>
    <scope>NUCLEOTIDE SEQUENCE [LARGE SCALE GENOMIC DNA]</scope>
    <source>
        <strain evidence="4 5">CHN_HEN01</strain>
    </source>
</reference>
<feature type="region of interest" description="Disordered" evidence="2">
    <location>
        <begin position="81"/>
        <end position="100"/>
    </location>
</feature>
<dbReference type="PANTHER" id="PTHR12341:SF7">
    <property type="entry name" value="5'-3' EXORIBONUCLEASE 1"/>
    <property type="match status" value="1"/>
</dbReference>